<comment type="similarity">
    <text evidence="1 2">Belongs to the phD/YefM antitoxin family.</text>
</comment>
<dbReference type="InterPro" id="IPR006442">
    <property type="entry name" value="Antitoxin_Phd/YefM"/>
</dbReference>
<dbReference type="PATRIC" id="fig|29343.3.peg.685"/>
<proteinExistence type="inferred from homology"/>
<accession>A0A078KRN1</accession>
<sequence>MININITNFRKNIFGIIEQTIKYNEPVNISTKAGNAVLLSEEDYNGLIETLYLSSIPNVKEQIIEGMKTPASECVPEDKVEW</sequence>
<dbReference type="AlphaFoldDB" id="A0A078KRN1"/>
<reference evidence="4" key="1">
    <citation type="submission" date="2014-07" db="EMBL/GenBank/DDBJ databases">
        <authorList>
            <person name="Wibberg D."/>
        </authorList>
    </citation>
    <scope>NUCLEOTIDE SEQUENCE [LARGE SCALE GENOMIC DNA]</scope>
    <source>
        <strain evidence="4">DG5</strain>
    </source>
</reference>
<dbReference type="Gene3D" id="3.40.1620.10">
    <property type="entry name" value="YefM-like domain"/>
    <property type="match status" value="1"/>
</dbReference>
<name>A0A078KRN1_9FIRM</name>
<dbReference type="HOGENOM" id="CLU_155837_2_0_9"/>
<dbReference type="Pfam" id="PF02604">
    <property type="entry name" value="PhdYeFM_antitox"/>
    <property type="match status" value="1"/>
</dbReference>
<evidence type="ECO:0000256" key="1">
    <source>
        <dbReference type="ARBA" id="ARBA00009981"/>
    </source>
</evidence>
<keyword evidence="4" id="KW-1185">Reference proteome</keyword>
<dbReference type="KEGG" id="ccel:CCDG5_0654"/>
<dbReference type="Proteomes" id="UP000032431">
    <property type="component" value="Chromosome I"/>
</dbReference>
<evidence type="ECO:0000313" key="4">
    <source>
        <dbReference type="Proteomes" id="UP000032431"/>
    </source>
</evidence>
<evidence type="ECO:0000256" key="2">
    <source>
        <dbReference type="RuleBase" id="RU362080"/>
    </source>
</evidence>
<comment type="function">
    <text evidence="2">Antitoxin component of a type II toxin-antitoxin (TA) system.</text>
</comment>
<dbReference type="EMBL" id="LM995447">
    <property type="protein sequence ID" value="CDZ23784.1"/>
    <property type="molecule type" value="Genomic_DNA"/>
</dbReference>
<dbReference type="OrthoDB" id="9802003at2"/>
<dbReference type="STRING" id="29343.CCDG5_0654"/>
<dbReference type="InterPro" id="IPR036165">
    <property type="entry name" value="YefM-like_sf"/>
</dbReference>
<organism evidence="3 4">
    <name type="scientific">[Clostridium] cellulosi</name>
    <dbReference type="NCBI Taxonomy" id="29343"/>
    <lineage>
        <taxon>Bacteria</taxon>
        <taxon>Bacillati</taxon>
        <taxon>Bacillota</taxon>
        <taxon>Clostridia</taxon>
        <taxon>Eubacteriales</taxon>
        <taxon>Oscillospiraceae</taxon>
        <taxon>Oscillospiraceae incertae sedis</taxon>
    </lineage>
</organism>
<protein>
    <recommendedName>
        <fullName evidence="2">Antitoxin</fullName>
    </recommendedName>
</protein>
<dbReference type="SUPFAM" id="SSF143120">
    <property type="entry name" value="YefM-like"/>
    <property type="match status" value="1"/>
</dbReference>
<gene>
    <name evidence="3" type="ORF">CCDG5_0654</name>
</gene>
<evidence type="ECO:0000313" key="3">
    <source>
        <dbReference type="EMBL" id="CDZ23784.1"/>
    </source>
</evidence>